<dbReference type="Proteomes" id="UP000289886">
    <property type="component" value="Unassembled WGS sequence"/>
</dbReference>
<feature type="compositionally biased region" description="Basic and acidic residues" evidence="6">
    <location>
        <begin position="20"/>
        <end position="55"/>
    </location>
</feature>
<comment type="caution">
    <text evidence="5">Lacks conserved residue(s) required for the propagation of feature annotation.</text>
</comment>
<feature type="region of interest" description="Disordered" evidence="6">
    <location>
        <begin position="397"/>
        <end position="431"/>
    </location>
</feature>
<evidence type="ECO:0000313" key="9">
    <source>
        <dbReference type="Proteomes" id="UP000289886"/>
    </source>
</evidence>
<sequence length="431" mass="46238">MQGGNGEPSSAPASQPESRCTQEHVPGRGLRDLVPEDMQDSERNSHQHSRSEQTKTAKQVYWSSFPPCLVTGMLSTALNVSICSPGFYGHCCSQACPHCVHSNGPCHHITGHCECLPGFFGSLCNQGKSVCATGKFGKNCAEVCLCTNNGTCNPIDGSCQCFPGWITEDCSQCCPAGFFGKDCAQVCRCQNGADCDHISGQCACRTGFIGSNCEQKCPPGTFGYGCKQLCECMNNATCDHVTGTCYCSPGFKGIRCDQDASQSTGSGQCFWNPSYHTLSHCGTASRFSNSLDGNTASKCVCLLCADYMKGSVCSSSTSSLNSENPYATIKDPPSLTCKHSESSYVEMKSPAHRDLPYADMPSSSTTNKNVYEVEPMVSVLQGANGMGANYNQNPYDLPKNSHIPSHYDLLPVRHSPTHTTPPEDKPDVKQP</sequence>
<evidence type="ECO:0000256" key="1">
    <source>
        <dbReference type="ARBA" id="ARBA00022536"/>
    </source>
</evidence>
<dbReference type="SMART" id="SM00180">
    <property type="entry name" value="EGF_Lam"/>
    <property type="match status" value="4"/>
</dbReference>
<dbReference type="PANTHER" id="PTHR24043">
    <property type="entry name" value="SCAVENGER RECEPTOR CLASS F"/>
    <property type="match status" value="1"/>
</dbReference>
<evidence type="ECO:0000313" key="8">
    <source>
        <dbReference type="EMBL" id="RXM92304.1"/>
    </source>
</evidence>
<evidence type="ECO:0000256" key="4">
    <source>
        <dbReference type="ARBA" id="ARBA00023157"/>
    </source>
</evidence>
<dbReference type="PANTHER" id="PTHR24043:SF8">
    <property type="entry name" value="EGF-LIKE DOMAIN-CONTAINING PROTEIN"/>
    <property type="match status" value="1"/>
</dbReference>
<protein>
    <submittedName>
        <fullName evidence="8">Multiple epidermal growth factor-like domains protein 10</fullName>
    </submittedName>
</protein>
<evidence type="ECO:0000256" key="3">
    <source>
        <dbReference type="ARBA" id="ARBA00022737"/>
    </source>
</evidence>
<organism evidence="8 9">
    <name type="scientific">Acipenser ruthenus</name>
    <name type="common">Sterlet sturgeon</name>
    <dbReference type="NCBI Taxonomy" id="7906"/>
    <lineage>
        <taxon>Eukaryota</taxon>
        <taxon>Metazoa</taxon>
        <taxon>Chordata</taxon>
        <taxon>Craniata</taxon>
        <taxon>Vertebrata</taxon>
        <taxon>Euteleostomi</taxon>
        <taxon>Actinopterygii</taxon>
        <taxon>Chondrostei</taxon>
        <taxon>Acipenseriformes</taxon>
        <taxon>Acipenseridae</taxon>
        <taxon>Acipenser</taxon>
    </lineage>
</organism>
<proteinExistence type="predicted"/>
<evidence type="ECO:0000259" key="7">
    <source>
        <dbReference type="PROSITE" id="PS50026"/>
    </source>
</evidence>
<dbReference type="GO" id="GO:0005044">
    <property type="term" value="F:scavenger receptor activity"/>
    <property type="evidence" value="ECO:0007669"/>
    <property type="project" value="InterPro"/>
</dbReference>
<keyword evidence="4 5" id="KW-1015">Disulfide bond</keyword>
<keyword evidence="9" id="KW-1185">Reference proteome</keyword>
<dbReference type="PRINTS" id="PR00011">
    <property type="entry name" value="EGFLAMININ"/>
</dbReference>
<dbReference type="SMART" id="SM00181">
    <property type="entry name" value="EGF"/>
    <property type="match status" value="3"/>
</dbReference>
<evidence type="ECO:0000256" key="2">
    <source>
        <dbReference type="ARBA" id="ARBA00022729"/>
    </source>
</evidence>
<feature type="disulfide bond" evidence="5">
    <location>
        <begin position="204"/>
        <end position="213"/>
    </location>
</feature>
<feature type="compositionally biased region" description="Low complexity" evidence="6">
    <location>
        <begin position="7"/>
        <end position="18"/>
    </location>
</feature>
<name>A0A444UVW6_ACIRT</name>
<comment type="caution">
    <text evidence="8">The sequence shown here is derived from an EMBL/GenBank/DDBJ whole genome shotgun (WGS) entry which is preliminary data.</text>
</comment>
<dbReference type="PROSITE" id="PS01186">
    <property type="entry name" value="EGF_2"/>
    <property type="match status" value="2"/>
</dbReference>
<evidence type="ECO:0000256" key="5">
    <source>
        <dbReference type="PROSITE-ProRule" id="PRU00076"/>
    </source>
</evidence>
<gene>
    <name evidence="8" type="ORF">EOD39_20277</name>
</gene>
<feature type="compositionally biased region" description="Basic and acidic residues" evidence="6">
    <location>
        <begin position="421"/>
        <end position="431"/>
    </location>
</feature>
<dbReference type="Gene3D" id="2.170.300.10">
    <property type="entry name" value="Tie2 ligand-binding domain superfamily"/>
    <property type="match status" value="1"/>
</dbReference>
<dbReference type="AlphaFoldDB" id="A0A444UVW6"/>
<dbReference type="InterPro" id="IPR000742">
    <property type="entry name" value="EGF"/>
</dbReference>
<reference evidence="8 9" key="1">
    <citation type="submission" date="2019-01" db="EMBL/GenBank/DDBJ databases">
        <title>Draft Genome and Complete Hox-Cluster Characterization of the Sterlet Sturgeon (Acipenser ruthenus).</title>
        <authorList>
            <person name="Wei Q."/>
        </authorList>
    </citation>
    <scope>NUCLEOTIDE SEQUENCE [LARGE SCALE GENOMIC DNA]</scope>
    <source>
        <strain evidence="8">WHYD16114868_AA</strain>
        <tissue evidence="8">Blood</tissue>
    </source>
</reference>
<dbReference type="PROSITE" id="PS00022">
    <property type="entry name" value="EGF_1"/>
    <property type="match status" value="2"/>
</dbReference>
<dbReference type="InterPro" id="IPR002049">
    <property type="entry name" value="LE_dom"/>
</dbReference>
<dbReference type="FunFam" id="2.170.300.10:FF:000002">
    <property type="entry name" value="Multiple epidermal growth factor-like domains 10"/>
    <property type="match status" value="1"/>
</dbReference>
<keyword evidence="2" id="KW-0732">Signal</keyword>
<evidence type="ECO:0000256" key="6">
    <source>
        <dbReference type="SAM" id="MobiDB-lite"/>
    </source>
</evidence>
<feature type="domain" description="EGF-like" evidence="7">
    <location>
        <begin position="179"/>
        <end position="214"/>
    </location>
</feature>
<feature type="region of interest" description="Disordered" evidence="6">
    <location>
        <begin position="1"/>
        <end position="55"/>
    </location>
</feature>
<dbReference type="PROSITE" id="PS50026">
    <property type="entry name" value="EGF_3"/>
    <property type="match status" value="1"/>
</dbReference>
<keyword evidence="3" id="KW-0677">Repeat</keyword>
<dbReference type="EMBL" id="SCEB01006544">
    <property type="protein sequence ID" value="RXM92304.1"/>
    <property type="molecule type" value="Genomic_DNA"/>
</dbReference>
<dbReference type="InterPro" id="IPR042635">
    <property type="entry name" value="MEGF10/SREC1/2-like"/>
</dbReference>
<dbReference type="Pfam" id="PF00053">
    <property type="entry name" value="EGF_laminin"/>
    <property type="match status" value="2"/>
</dbReference>
<accession>A0A444UVW6</accession>
<keyword evidence="1 5" id="KW-0245">EGF-like domain</keyword>